<accession>A0AAE0VRL4</accession>
<reference evidence="1" key="3">
    <citation type="submission" date="2023-05" db="EMBL/GenBank/DDBJ databases">
        <authorList>
            <person name="Smith C.H."/>
        </authorList>
    </citation>
    <scope>NUCLEOTIDE SEQUENCE</scope>
    <source>
        <strain evidence="1">CHS0354</strain>
        <tissue evidence="1">Mantle</tissue>
    </source>
</reference>
<dbReference type="EMBL" id="JAEAOA010000745">
    <property type="protein sequence ID" value="KAK3588043.1"/>
    <property type="molecule type" value="Genomic_DNA"/>
</dbReference>
<sequence>MSFFMFIYLTMQDNAVLEFYEMALEKFWKVMEFVFVKSAGTLEYGVASKMQESRISMFILNLLQMKQTYHDHRESNLAHFPLTNVQYNSNIGLLHARHRETCTCHQVQPNLTRICYLKYVMFINMEFL</sequence>
<gene>
    <name evidence="1" type="ORF">CHS0354_012089</name>
</gene>
<evidence type="ECO:0000313" key="1">
    <source>
        <dbReference type="EMBL" id="KAK3588043.1"/>
    </source>
</evidence>
<evidence type="ECO:0000313" key="2">
    <source>
        <dbReference type="Proteomes" id="UP001195483"/>
    </source>
</evidence>
<proteinExistence type="predicted"/>
<comment type="caution">
    <text evidence="1">The sequence shown here is derived from an EMBL/GenBank/DDBJ whole genome shotgun (WGS) entry which is preliminary data.</text>
</comment>
<name>A0AAE0VRL4_9BIVA</name>
<protein>
    <submittedName>
        <fullName evidence="1">Uncharacterized protein</fullName>
    </submittedName>
</protein>
<reference evidence="1" key="2">
    <citation type="journal article" date="2021" name="Genome Biol. Evol.">
        <title>Developing a high-quality reference genome for a parasitic bivalve with doubly uniparental inheritance (Bivalvia: Unionida).</title>
        <authorList>
            <person name="Smith C.H."/>
        </authorList>
    </citation>
    <scope>NUCLEOTIDE SEQUENCE</scope>
    <source>
        <strain evidence="1">CHS0354</strain>
        <tissue evidence="1">Mantle</tissue>
    </source>
</reference>
<organism evidence="1 2">
    <name type="scientific">Potamilus streckersoni</name>
    <dbReference type="NCBI Taxonomy" id="2493646"/>
    <lineage>
        <taxon>Eukaryota</taxon>
        <taxon>Metazoa</taxon>
        <taxon>Spiralia</taxon>
        <taxon>Lophotrochozoa</taxon>
        <taxon>Mollusca</taxon>
        <taxon>Bivalvia</taxon>
        <taxon>Autobranchia</taxon>
        <taxon>Heteroconchia</taxon>
        <taxon>Palaeoheterodonta</taxon>
        <taxon>Unionida</taxon>
        <taxon>Unionoidea</taxon>
        <taxon>Unionidae</taxon>
        <taxon>Ambleminae</taxon>
        <taxon>Lampsilini</taxon>
        <taxon>Potamilus</taxon>
    </lineage>
</organism>
<dbReference type="AlphaFoldDB" id="A0AAE0VRL4"/>
<dbReference type="Proteomes" id="UP001195483">
    <property type="component" value="Unassembled WGS sequence"/>
</dbReference>
<reference evidence="1" key="1">
    <citation type="journal article" date="2021" name="Genome Biol. Evol.">
        <title>A High-Quality Reference Genome for a Parasitic Bivalve with Doubly Uniparental Inheritance (Bivalvia: Unionida).</title>
        <authorList>
            <person name="Smith C.H."/>
        </authorList>
    </citation>
    <scope>NUCLEOTIDE SEQUENCE</scope>
    <source>
        <strain evidence="1">CHS0354</strain>
    </source>
</reference>
<keyword evidence="2" id="KW-1185">Reference proteome</keyword>